<organism evidence="1 2">
    <name type="scientific">Trifolium subterraneum</name>
    <name type="common">Subterranean clover</name>
    <dbReference type="NCBI Taxonomy" id="3900"/>
    <lineage>
        <taxon>Eukaryota</taxon>
        <taxon>Viridiplantae</taxon>
        <taxon>Streptophyta</taxon>
        <taxon>Embryophyta</taxon>
        <taxon>Tracheophyta</taxon>
        <taxon>Spermatophyta</taxon>
        <taxon>Magnoliopsida</taxon>
        <taxon>eudicotyledons</taxon>
        <taxon>Gunneridae</taxon>
        <taxon>Pentapetalae</taxon>
        <taxon>rosids</taxon>
        <taxon>fabids</taxon>
        <taxon>Fabales</taxon>
        <taxon>Fabaceae</taxon>
        <taxon>Papilionoideae</taxon>
        <taxon>50 kb inversion clade</taxon>
        <taxon>NPAAA clade</taxon>
        <taxon>Hologalegina</taxon>
        <taxon>IRL clade</taxon>
        <taxon>Trifolieae</taxon>
        <taxon>Trifolium</taxon>
    </lineage>
</organism>
<keyword evidence="2" id="KW-1185">Reference proteome</keyword>
<sequence>MGGEKSVGGFFKPGWREEARRTVLRNVLQNWCIVFNHLNYAISSGIPKDPILQSNMHNI</sequence>
<gene>
    <name evidence="1" type="ORF">TSUD_276830</name>
</gene>
<proteinExistence type="predicted"/>
<evidence type="ECO:0000313" key="2">
    <source>
        <dbReference type="Proteomes" id="UP000242715"/>
    </source>
</evidence>
<reference evidence="2" key="1">
    <citation type="journal article" date="2017" name="Front. Plant Sci.">
        <title>Climate Clever Clovers: New Paradigm to Reduce the Environmental Footprint of Ruminants by Breeding Low Methanogenic Forages Utilizing Haplotype Variation.</title>
        <authorList>
            <person name="Kaur P."/>
            <person name="Appels R."/>
            <person name="Bayer P.E."/>
            <person name="Keeble-Gagnere G."/>
            <person name="Wang J."/>
            <person name="Hirakawa H."/>
            <person name="Shirasawa K."/>
            <person name="Vercoe P."/>
            <person name="Stefanova K."/>
            <person name="Durmic Z."/>
            <person name="Nichols P."/>
            <person name="Revell C."/>
            <person name="Isobe S.N."/>
            <person name="Edwards D."/>
            <person name="Erskine W."/>
        </authorList>
    </citation>
    <scope>NUCLEOTIDE SEQUENCE [LARGE SCALE GENOMIC DNA]</scope>
    <source>
        <strain evidence="2">cv. Daliak</strain>
    </source>
</reference>
<dbReference type="AlphaFoldDB" id="A0A2Z6N1E7"/>
<evidence type="ECO:0000313" key="1">
    <source>
        <dbReference type="EMBL" id="GAU38644.1"/>
    </source>
</evidence>
<dbReference type="EMBL" id="DF973724">
    <property type="protein sequence ID" value="GAU38644.1"/>
    <property type="molecule type" value="Genomic_DNA"/>
</dbReference>
<accession>A0A2Z6N1E7</accession>
<dbReference type="Proteomes" id="UP000242715">
    <property type="component" value="Unassembled WGS sequence"/>
</dbReference>
<name>A0A2Z6N1E7_TRISU</name>
<protein>
    <submittedName>
        <fullName evidence="1">Uncharacterized protein</fullName>
    </submittedName>
</protein>